<dbReference type="InterPro" id="IPR036779">
    <property type="entry name" value="LysM_dom_sf"/>
</dbReference>
<dbReference type="EMBL" id="CP002691">
    <property type="protein sequence ID" value="AEE49940.1"/>
    <property type="molecule type" value="Genomic_DNA"/>
</dbReference>
<dbReference type="InterPro" id="IPR052196">
    <property type="entry name" value="Bact_Kbp"/>
</dbReference>
<dbReference type="Proteomes" id="UP000008461">
    <property type="component" value="Chromosome"/>
</dbReference>
<dbReference type="AlphaFoldDB" id="F4KPI6"/>
<dbReference type="Pfam" id="PF01476">
    <property type="entry name" value="LysM"/>
    <property type="match status" value="1"/>
</dbReference>
<dbReference type="PROSITE" id="PS51782">
    <property type="entry name" value="LYSM"/>
    <property type="match status" value="1"/>
</dbReference>
<dbReference type="PANTHER" id="PTHR34700:SF4">
    <property type="entry name" value="PHAGE-LIKE ELEMENT PBSX PROTEIN XKDP"/>
    <property type="match status" value="1"/>
</dbReference>
<evidence type="ECO:0000313" key="2">
    <source>
        <dbReference type="EMBL" id="AEE49940.1"/>
    </source>
</evidence>
<organism evidence="2 3">
    <name type="scientific">Haliscomenobacter hydrossis (strain ATCC 27775 / DSM 1100 / LMG 10767 / O)</name>
    <dbReference type="NCBI Taxonomy" id="760192"/>
    <lineage>
        <taxon>Bacteria</taxon>
        <taxon>Pseudomonadati</taxon>
        <taxon>Bacteroidota</taxon>
        <taxon>Saprospiria</taxon>
        <taxon>Saprospirales</taxon>
        <taxon>Haliscomenobacteraceae</taxon>
        <taxon>Haliscomenobacter</taxon>
    </lineage>
</organism>
<feature type="domain" description="LysM" evidence="1">
    <location>
        <begin position="79"/>
        <end position="128"/>
    </location>
</feature>
<dbReference type="SMART" id="SM00257">
    <property type="entry name" value="LysM"/>
    <property type="match status" value="1"/>
</dbReference>
<gene>
    <name evidence="2" type="ordered locus">Halhy_2055</name>
</gene>
<dbReference type="eggNOG" id="COG1652">
    <property type="taxonomic scope" value="Bacteria"/>
</dbReference>
<proteinExistence type="predicted"/>
<name>F4KPI6_HALH1</name>
<evidence type="ECO:0000313" key="3">
    <source>
        <dbReference type="Proteomes" id="UP000008461"/>
    </source>
</evidence>
<dbReference type="PANTHER" id="PTHR34700">
    <property type="entry name" value="POTASSIUM BINDING PROTEIN KBP"/>
    <property type="match status" value="1"/>
</dbReference>
<dbReference type="CDD" id="cd00118">
    <property type="entry name" value="LysM"/>
    <property type="match status" value="1"/>
</dbReference>
<reference key="2">
    <citation type="submission" date="2011-04" db="EMBL/GenBank/DDBJ databases">
        <title>Complete sequence of chromosome of Haliscomenobacter hydrossis DSM 1100.</title>
        <authorList>
            <consortium name="US DOE Joint Genome Institute (JGI-PGF)"/>
            <person name="Lucas S."/>
            <person name="Han J."/>
            <person name="Lapidus A."/>
            <person name="Bruce D."/>
            <person name="Goodwin L."/>
            <person name="Pitluck S."/>
            <person name="Peters L."/>
            <person name="Kyrpides N."/>
            <person name="Mavromatis K."/>
            <person name="Ivanova N."/>
            <person name="Ovchinnikova G."/>
            <person name="Pagani I."/>
            <person name="Daligault H."/>
            <person name="Detter J.C."/>
            <person name="Han C."/>
            <person name="Land M."/>
            <person name="Hauser L."/>
            <person name="Markowitz V."/>
            <person name="Cheng J.-F."/>
            <person name="Hugenholtz P."/>
            <person name="Woyke T."/>
            <person name="Wu D."/>
            <person name="Verbarg S."/>
            <person name="Frueling A."/>
            <person name="Brambilla E."/>
            <person name="Klenk H.-P."/>
            <person name="Eisen J.A."/>
        </authorList>
    </citation>
    <scope>NUCLEOTIDE SEQUENCE</scope>
    <source>
        <strain>DSM 1100</strain>
    </source>
</reference>
<accession>F4KPI6</accession>
<sequence length="131" mass="14500">MSLKDKYQSALDFAKEHGAEMENFHEEDGNIVFNGTVPTPFVRNAIWDKLKSINGLSKDDAAPSEVKANIKVSDDSVYHRHTVVAGETLGKIAKHYFDDASKYVAIFEANKDILKNPDLIVVGQVLSIPNP</sequence>
<dbReference type="RefSeq" id="WP_013764493.1">
    <property type="nucleotide sequence ID" value="NC_015510.1"/>
</dbReference>
<dbReference type="OrthoDB" id="370541at2"/>
<dbReference type="SUPFAM" id="SSF54106">
    <property type="entry name" value="LysM domain"/>
    <property type="match status" value="1"/>
</dbReference>
<protein>
    <submittedName>
        <fullName evidence="2">Peptidoglycan-binding lysin domain protein</fullName>
    </submittedName>
</protein>
<dbReference type="STRING" id="760192.Halhy_2055"/>
<evidence type="ECO:0000259" key="1">
    <source>
        <dbReference type="PROSITE" id="PS51782"/>
    </source>
</evidence>
<dbReference type="Gene3D" id="3.10.350.10">
    <property type="entry name" value="LysM domain"/>
    <property type="match status" value="1"/>
</dbReference>
<dbReference type="HOGENOM" id="CLU_125377_1_0_10"/>
<reference evidence="2 3" key="1">
    <citation type="journal article" date="2011" name="Stand. Genomic Sci.">
        <title>Complete genome sequence of Haliscomenobacter hydrossis type strain (O).</title>
        <authorList>
            <consortium name="US DOE Joint Genome Institute (JGI-PGF)"/>
            <person name="Daligault H."/>
            <person name="Lapidus A."/>
            <person name="Zeytun A."/>
            <person name="Nolan M."/>
            <person name="Lucas S."/>
            <person name="Del Rio T.G."/>
            <person name="Tice H."/>
            <person name="Cheng J.F."/>
            <person name="Tapia R."/>
            <person name="Han C."/>
            <person name="Goodwin L."/>
            <person name="Pitluck S."/>
            <person name="Liolios K."/>
            <person name="Pagani I."/>
            <person name="Ivanova N."/>
            <person name="Huntemann M."/>
            <person name="Mavromatis K."/>
            <person name="Mikhailova N."/>
            <person name="Pati A."/>
            <person name="Chen A."/>
            <person name="Palaniappan K."/>
            <person name="Land M."/>
            <person name="Hauser L."/>
            <person name="Brambilla E.M."/>
            <person name="Rohde M."/>
            <person name="Verbarg S."/>
            <person name="Goker M."/>
            <person name="Bristow J."/>
            <person name="Eisen J.A."/>
            <person name="Markowitz V."/>
            <person name="Hugenholtz P."/>
            <person name="Kyrpides N.C."/>
            <person name="Klenk H.P."/>
            <person name="Woyke T."/>
        </authorList>
    </citation>
    <scope>NUCLEOTIDE SEQUENCE [LARGE SCALE GENOMIC DNA]</scope>
    <source>
        <strain evidence="3">ATCC 27775 / DSM 1100 / LMG 10767 / O</strain>
    </source>
</reference>
<keyword evidence="3" id="KW-1185">Reference proteome</keyword>
<dbReference type="InterPro" id="IPR018392">
    <property type="entry name" value="LysM"/>
</dbReference>
<dbReference type="KEGG" id="hhy:Halhy_2055"/>